<organism evidence="6 7">
    <name type="scientific">Crenothrix polyspora</name>
    <dbReference type="NCBI Taxonomy" id="360316"/>
    <lineage>
        <taxon>Bacteria</taxon>
        <taxon>Pseudomonadati</taxon>
        <taxon>Pseudomonadota</taxon>
        <taxon>Gammaproteobacteria</taxon>
        <taxon>Methylococcales</taxon>
        <taxon>Crenotrichaceae</taxon>
        <taxon>Crenothrix</taxon>
    </lineage>
</organism>
<dbReference type="Pfam" id="PF04151">
    <property type="entry name" value="PPC"/>
    <property type="match status" value="2"/>
</dbReference>
<dbReference type="PRINTS" id="PR00092">
    <property type="entry name" value="TYROSINASE"/>
</dbReference>
<dbReference type="SUPFAM" id="SSF89260">
    <property type="entry name" value="Collagen-binding domain"/>
    <property type="match status" value="2"/>
</dbReference>
<sequence length="476" mass="51908">MGIRKNQATLSADEKSRFVNAILQLKANGIYDRYVRQHRDLFFDANAGIHETALFLPWHREFLRRLELDLQRIDPSVSLPYWDWTVDRSLTASLWGADFMGGNGVPPGGAVQTGAFAFRFGRWRLTVRDNPAGRVELTRAISSGATLPSANGVQRVLTRTPFSAFRVDLERDIHNIVHGFIGGSAGDRSSPNDPAFFLLHCNVDRLWAIWQSLHPTDAPFQGDGRFNLNSPMQPWDNEISPPTPARVLSHVALGYTYDTDRGAAMTDLTVGAPIRQASISQAGEVDWYRFTVPAASTYIIETQGSTDVFMSLFGVNSQNTLVTEDDDSGGAGNSKIVSNLSAGTYFVRVRHAQTTGTGTYGISVTGTTQPQPDLVEIIVNGPQIQGNIAAANESDVYSFSATQIATYTIVTSGSTDTFVTLNGPNNQTAFISQDDDSGPGQNSQIVRVLTPGMYFVRVRHYSPTGTGAYGVAVQRS</sequence>
<gene>
    <name evidence="6" type="ORF">CRENPOLYSF1_670043</name>
</gene>
<comment type="similarity">
    <text evidence="1">Belongs to the tyrosinase family.</text>
</comment>
<evidence type="ECO:0000313" key="7">
    <source>
        <dbReference type="Proteomes" id="UP000195667"/>
    </source>
</evidence>
<dbReference type="InterPro" id="IPR002227">
    <property type="entry name" value="Tyrosinase_Cu-bd"/>
</dbReference>
<dbReference type="GO" id="GO:0046872">
    <property type="term" value="F:metal ion binding"/>
    <property type="evidence" value="ECO:0007669"/>
    <property type="project" value="UniProtKB-KW"/>
</dbReference>
<evidence type="ECO:0000256" key="1">
    <source>
        <dbReference type="ARBA" id="ARBA00009928"/>
    </source>
</evidence>
<reference evidence="7" key="1">
    <citation type="submission" date="2017-02" db="EMBL/GenBank/DDBJ databases">
        <authorList>
            <person name="Daims H."/>
        </authorList>
    </citation>
    <scope>NUCLEOTIDE SEQUENCE [LARGE SCALE GENOMIC DNA]</scope>
</reference>
<dbReference type="OrthoDB" id="2874181at2"/>
<dbReference type="EMBL" id="FUKI01000145">
    <property type="protein sequence ID" value="SJM95326.1"/>
    <property type="molecule type" value="Genomic_DNA"/>
</dbReference>
<dbReference type="InterPro" id="IPR050316">
    <property type="entry name" value="Tyrosinase/Hemocyanin"/>
</dbReference>
<dbReference type="GO" id="GO:0016491">
    <property type="term" value="F:oxidoreductase activity"/>
    <property type="evidence" value="ECO:0007669"/>
    <property type="project" value="InterPro"/>
</dbReference>
<dbReference type="Proteomes" id="UP000195667">
    <property type="component" value="Unassembled WGS sequence"/>
</dbReference>
<dbReference type="Pfam" id="PF00264">
    <property type="entry name" value="Tyrosinase"/>
    <property type="match status" value="1"/>
</dbReference>
<dbReference type="AlphaFoldDB" id="A0A1R4HGF1"/>
<dbReference type="RefSeq" id="WP_087144742.1">
    <property type="nucleotide sequence ID" value="NZ_FUKI01000145.1"/>
</dbReference>
<evidence type="ECO:0000313" key="6">
    <source>
        <dbReference type="EMBL" id="SJM95326.1"/>
    </source>
</evidence>
<dbReference type="PROSITE" id="PS00497">
    <property type="entry name" value="TYROSINASE_1"/>
    <property type="match status" value="1"/>
</dbReference>
<dbReference type="SUPFAM" id="SSF48056">
    <property type="entry name" value="Di-copper centre-containing domain"/>
    <property type="match status" value="1"/>
</dbReference>
<keyword evidence="2" id="KW-0479">Metal-binding</keyword>
<protein>
    <submittedName>
        <fullName evidence="6">Putative tyrosinase</fullName>
    </submittedName>
</protein>
<evidence type="ECO:0000259" key="5">
    <source>
        <dbReference type="PROSITE" id="PS00498"/>
    </source>
</evidence>
<keyword evidence="3" id="KW-0186">Copper</keyword>
<accession>A0A1R4HGF1</accession>
<keyword evidence="7" id="KW-1185">Reference proteome</keyword>
<evidence type="ECO:0000259" key="4">
    <source>
        <dbReference type="PROSITE" id="PS00497"/>
    </source>
</evidence>
<name>A0A1R4HGF1_9GAMM</name>
<dbReference type="PANTHER" id="PTHR11474">
    <property type="entry name" value="TYROSINASE FAMILY MEMBER"/>
    <property type="match status" value="1"/>
</dbReference>
<feature type="domain" description="Tyrosinase copper-binding" evidence="4">
    <location>
        <begin position="50"/>
        <end position="67"/>
    </location>
</feature>
<feature type="domain" description="Tyrosinase copper-binding" evidence="5">
    <location>
        <begin position="193"/>
        <end position="204"/>
    </location>
</feature>
<evidence type="ECO:0000256" key="2">
    <source>
        <dbReference type="ARBA" id="ARBA00022723"/>
    </source>
</evidence>
<dbReference type="Gene3D" id="2.60.120.380">
    <property type="match status" value="2"/>
</dbReference>
<proteinExistence type="inferred from homology"/>
<dbReference type="InterPro" id="IPR007280">
    <property type="entry name" value="Peptidase_C_arc/bac"/>
</dbReference>
<dbReference type="PANTHER" id="PTHR11474:SF126">
    <property type="entry name" value="TYROSINASE-LIKE PROTEIN TYR-1-RELATED"/>
    <property type="match status" value="1"/>
</dbReference>
<dbReference type="InterPro" id="IPR008922">
    <property type="entry name" value="Di-copper_centre_dom_sf"/>
</dbReference>
<dbReference type="PROSITE" id="PS00498">
    <property type="entry name" value="TYROSINASE_2"/>
    <property type="match status" value="1"/>
</dbReference>
<evidence type="ECO:0000256" key="3">
    <source>
        <dbReference type="ARBA" id="ARBA00023008"/>
    </source>
</evidence>
<dbReference type="Gene3D" id="1.10.1280.10">
    <property type="entry name" value="Di-copper center containing domain from catechol oxidase"/>
    <property type="match status" value="1"/>
</dbReference>